<comment type="similarity">
    <text evidence="1 2">Belongs to the small heat shock protein (HSP20) family.</text>
</comment>
<dbReference type="InterPro" id="IPR008978">
    <property type="entry name" value="HSP20-like_chaperone"/>
</dbReference>
<feature type="domain" description="CS" evidence="4">
    <location>
        <begin position="52"/>
        <end position="158"/>
    </location>
</feature>
<protein>
    <submittedName>
        <fullName evidence="5">Hsp20/alpha crystallin family protein</fullName>
    </submittedName>
</protein>
<accession>A0A662D5C7</accession>
<dbReference type="PROSITE" id="PS51203">
    <property type="entry name" value="CS"/>
    <property type="match status" value="1"/>
</dbReference>
<sequence>MAIWDPWREFSRMEREMRRWFDELWGIRERVGRRLPSPKGAGIPAEREEAAIGTPPVDLIDKEDFLILRSEMPGVKKENLKISVTDDEVSLSGKIEQKKEEKGENYYYAERAYSGWERTIPLPVRIQSDKAKAKYQNGVLEITLPKAEEAKKKRKELKIE</sequence>
<proteinExistence type="inferred from homology"/>
<name>A0A662D5C7_UNCAE</name>
<dbReference type="PROSITE" id="PS01031">
    <property type="entry name" value="SHSP"/>
    <property type="match status" value="1"/>
</dbReference>
<dbReference type="AlphaFoldDB" id="A0A662D5C7"/>
<dbReference type="InterPro" id="IPR007052">
    <property type="entry name" value="CS_dom"/>
</dbReference>
<dbReference type="InterPro" id="IPR002068">
    <property type="entry name" value="A-crystallin/Hsp20_dom"/>
</dbReference>
<comment type="caution">
    <text evidence="5">The sequence shown here is derived from an EMBL/GenBank/DDBJ whole genome shotgun (WGS) entry which is preliminary data.</text>
</comment>
<evidence type="ECO:0000259" key="3">
    <source>
        <dbReference type="PROSITE" id="PS01031"/>
    </source>
</evidence>
<gene>
    <name evidence="5" type="ORF">DRZ78_01325</name>
</gene>
<evidence type="ECO:0000256" key="1">
    <source>
        <dbReference type="PROSITE-ProRule" id="PRU00285"/>
    </source>
</evidence>
<organism evidence="5 6">
    <name type="scientific">Aerophobetes bacterium</name>
    <dbReference type="NCBI Taxonomy" id="2030807"/>
    <lineage>
        <taxon>Bacteria</taxon>
        <taxon>Candidatus Aerophobota</taxon>
    </lineage>
</organism>
<dbReference type="Gene3D" id="2.60.40.790">
    <property type="match status" value="1"/>
</dbReference>
<reference evidence="5 6" key="1">
    <citation type="submission" date="2018-06" db="EMBL/GenBank/DDBJ databases">
        <title>Extensive metabolic versatility and redundancy in microbially diverse, dynamic hydrothermal sediments.</title>
        <authorList>
            <person name="Dombrowski N."/>
            <person name="Teske A."/>
            <person name="Baker B.J."/>
        </authorList>
    </citation>
    <scope>NUCLEOTIDE SEQUENCE [LARGE SCALE GENOMIC DNA]</scope>
    <source>
        <strain evidence="5">B7_G13</strain>
    </source>
</reference>
<evidence type="ECO:0000256" key="2">
    <source>
        <dbReference type="RuleBase" id="RU003616"/>
    </source>
</evidence>
<dbReference type="CDD" id="cd06464">
    <property type="entry name" value="ACD_sHsps-like"/>
    <property type="match status" value="1"/>
</dbReference>
<evidence type="ECO:0000313" key="6">
    <source>
        <dbReference type="Proteomes" id="UP000277457"/>
    </source>
</evidence>
<dbReference type="SUPFAM" id="SSF49764">
    <property type="entry name" value="HSP20-like chaperones"/>
    <property type="match status" value="1"/>
</dbReference>
<dbReference type="EMBL" id="QMPY01000033">
    <property type="protein sequence ID" value="RLE08301.1"/>
    <property type="molecule type" value="Genomic_DNA"/>
</dbReference>
<dbReference type="PANTHER" id="PTHR11527">
    <property type="entry name" value="HEAT-SHOCK PROTEIN 20 FAMILY MEMBER"/>
    <property type="match status" value="1"/>
</dbReference>
<dbReference type="Pfam" id="PF00011">
    <property type="entry name" value="HSP20"/>
    <property type="match status" value="1"/>
</dbReference>
<evidence type="ECO:0000259" key="4">
    <source>
        <dbReference type="PROSITE" id="PS51203"/>
    </source>
</evidence>
<dbReference type="InterPro" id="IPR031107">
    <property type="entry name" value="Small_HSP"/>
</dbReference>
<dbReference type="Proteomes" id="UP000277457">
    <property type="component" value="Unassembled WGS sequence"/>
</dbReference>
<evidence type="ECO:0000313" key="5">
    <source>
        <dbReference type="EMBL" id="RLE08301.1"/>
    </source>
</evidence>
<feature type="domain" description="SHSP" evidence="3">
    <location>
        <begin position="48"/>
        <end position="160"/>
    </location>
</feature>